<accession>A0A1I8EL83</accession>
<sequence length="339" mass="38905">MLLINETNCQVLGGNVEKMIEKWNMEKNWLQKPVRNIESNAPKWTQFSKQRLPQSSLPVNATNEMFRANDIISGLNKRIIDERGDDFSAARKAQIDHVIENNTIKKFARSQLKPKPIENCASTSCNNNSKKDPVIKGKLDAENMDRRLVRDDKKNLPVHRPSNPPTLYDFMQSKVPMPDGISTEYENFGNLQFPMEKIETNQQNVEIQGMDRPRKGRFNERGFRYQQTPDNTDGSHVIEISNSNRYRKQCNWRLGREQNYATNMVNDRFRVNHADDQLVSTANKELSALHLSSIDNGPLSFYPSTLVSMGPADMCTIEYDEYGNRSSVPVGVLLPFQTF</sequence>
<organism evidence="1">
    <name type="scientific">Wuchereria bancrofti</name>
    <dbReference type="NCBI Taxonomy" id="6293"/>
    <lineage>
        <taxon>Eukaryota</taxon>
        <taxon>Metazoa</taxon>
        <taxon>Ecdysozoa</taxon>
        <taxon>Nematoda</taxon>
        <taxon>Chromadorea</taxon>
        <taxon>Rhabditida</taxon>
        <taxon>Spirurina</taxon>
        <taxon>Spiruromorpha</taxon>
        <taxon>Filarioidea</taxon>
        <taxon>Onchocercidae</taxon>
        <taxon>Wuchereria</taxon>
    </lineage>
</organism>
<dbReference type="AlphaFoldDB" id="A0A1I8EL83"/>
<reference evidence="1" key="1">
    <citation type="submission" date="2016-11" db="UniProtKB">
        <authorList>
            <consortium name="WormBaseParasite"/>
        </authorList>
    </citation>
    <scope>IDENTIFICATION</scope>
    <source>
        <strain evidence="1">pt0022</strain>
    </source>
</reference>
<dbReference type="WBParaSite" id="maker-PairedContig_2865-snap-gene-0.6-mRNA-1">
    <property type="protein sequence ID" value="maker-PairedContig_2865-snap-gene-0.6-mRNA-1"/>
    <property type="gene ID" value="maker-PairedContig_2865-snap-gene-0.6"/>
</dbReference>
<dbReference type="STRING" id="6293.A0A1I8EL83"/>
<evidence type="ECO:0008006" key="2">
    <source>
        <dbReference type="Google" id="ProtNLM"/>
    </source>
</evidence>
<protein>
    <recommendedName>
        <fullName evidence="2">Tudor domain-containing protein</fullName>
    </recommendedName>
</protein>
<name>A0A1I8EL83_WUCBA</name>
<evidence type="ECO:0000313" key="1">
    <source>
        <dbReference type="WBParaSite" id="maker-PairedContig_2865-snap-gene-0.6-mRNA-1"/>
    </source>
</evidence>
<proteinExistence type="predicted"/>